<feature type="region of interest" description="Disordered" evidence="7">
    <location>
        <begin position="177"/>
        <end position="256"/>
    </location>
</feature>
<keyword evidence="4" id="KW-0238">DNA-binding</keyword>
<feature type="compositionally biased region" description="Polar residues" evidence="7">
    <location>
        <begin position="12"/>
        <end position="28"/>
    </location>
</feature>
<dbReference type="Pfam" id="PF07716">
    <property type="entry name" value="bZIP_2"/>
    <property type="match status" value="1"/>
</dbReference>
<keyword evidence="3" id="KW-0805">Transcription regulation</keyword>
<evidence type="ECO:0000259" key="8">
    <source>
        <dbReference type="PROSITE" id="PS50217"/>
    </source>
</evidence>
<dbReference type="PANTHER" id="PTHR11988:SF27">
    <property type="entry name" value="GH27708P"/>
    <property type="match status" value="1"/>
</dbReference>
<dbReference type="GO" id="GO:0005634">
    <property type="term" value="C:nucleus"/>
    <property type="evidence" value="ECO:0007669"/>
    <property type="project" value="UniProtKB-SubCell"/>
</dbReference>
<dbReference type="GO" id="GO:0000978">
    <property type="term" value="F:RNA polymerase II cis-regulatory region sequence-specific DNA binding"/>
    <property type="evidence" value="ECO:0007669"/>
    <property type="project" value="TreeGrafter"/>
</dbReference>
<evidence type="ECO:0000256" key="1">
    <source>
        <dbReference type="ARBA" id="ARBA00004123"/>
    </source>
</evidence>
<evidence type="ECO:0000256" key="3">
    <source>
        <dbReference type="ARBA" id="ARBA00023015"/>
    </source>
</evidence>
<accession>T1IVW6</accession>
<dbReference type="InterPro" id="IPR004827">
    <property type="entry name" value="bZIP"/>
</dbReference>
<evidence type="ECO:0000256" key="2">
    <source>
        <dbReference type="ARBA" id="ARBA00006079"/>
    </source>
</evidence>
<dbReference type="eggNOG" id="KOG3119">
    <property type="taxonomic scope" value="Eukaryota"/>
</dbReference>
<comment type="subcellular location">
    <subcellularLocation>
        <location evidence="1">Nucleus</location>
    </subcellularLocation>
</comment>
<evidence type="ECO:0000313" key="10">
    <source>
        <dbReference type="Proteomes" id="UP000014500"/>
    </source>
</evidence>
<evidence type="ECO:0000256" key="4">
    <source>
        <dbReference type="ARBA" id="ARBA00023125"/>
    </source>
</evidence>
<protein>
    <recommendedName>
        <fullName evidence="8">BZIP domain-containing protein</fullName>
    </recommendedName>
</protein>
<evidence type="ECO:0000256" key="5">
    <source>
        <dbReference type="ARBA" id="ARBA00023163"/>
    </source>
</evidence>
<feature type="compositionally biased region" description="Basic and acidic residues" evidence="7">
    <location>
        <begin position="246"/>
        <end position="256"/>
    </location>
</feature>
<evidence type="ECO:0000256" key="7">
    <source>
        <dbReference type="SAM" id="MobiDB-lite"/>
    </source>
</evidence>
<organism evidence="9 10">
    <name type="scientific">Strigamia maritima</name>
    <name type="common">European centipede</name>
    <name type="synonym">Geophilus maritimus</name>
    <dbReference type="NCBI Taxonomy" id="126957"/>
    <lineage>
        <taxon>Eukaryota</taxon>
        <taxon>Metazoa</taxon>
        <taxon>Ecdysozoa</taxon>
        <taxon>Arthropoda</taxon>
        <taxon>Myriapoda</taxon>
        <taxon>Chilopoda</taxon>
        <taxon>Pleurostigmophora</taxon>
        <taxon>Geophilomorpha</taxon>
        <taxon>Linotaeniidae</taxon>
        <taxon>Strigamia</taxon>
    </lineage>
</organism>
<sequence length="317" mass="36563">MPSDAELPKWWSSPNADQHQPLDFSTKTKPLVYYPPPTSPPNFHHRKLDRPINGDTTPKTMSFFRPEQHSPPPAPHIPLNVQHFGFLDPMMGMNDSFRPVGILGGHPHQAYPFLDNQRIQPKNMRPFNKAYKDQLGLPLGYCPSPAVPIDMMQQRLLLHNNEAYADFRKNMLLQNAASSRDREIREIRDRDRDREDSEKRSPRYDEGKVEIEEDSTAALSLSPGSSPPSPSCNVSGSEIPSKKKPRELPEEFKDGAYWERRKKNNEAAKRSRDARRAREDEIAIRAAFLEQENTKLKLELSYMKNETNVLRYKLYNS</sequence>
<proteinExistence type="inferred from homology"/>
<dbReference type="HOGENOM" id="CLU_804924_0_0_1"/>
<reference evidence="9" key="2">
    <citation type="submission" date="2015-02" db="UniProtKB">
        <authorList>
            <consortium name="EnsemblMetazoa"/>
        </authorList>
    </citation>
    <scope>IDENTIFICATION</scope>
</reference>
<dbReference type="FunFam" id="1.20.5.170:FF:000025">
    <property type="entry name" value="nuclear factor interleukin-3-regulated protein-like"/>
    <property type="match status" value="1"/>
</dbReference>
<dbReference type="InterPro" id="IPR040223">
    <property type="entry name" value="PAR_bZIP"/>
</dbReference>
<dbReference type="GO" id="GO:0000981">
    <property type="term" value="F:DNA-binding transcription factor activity, RNA polymerase II-specific"/>
    <property type="evidence" value="ECO:0007669"/>
    <property type="project" value="TreeGrafter"/>
</dbReference>
<dbReference type="SMART" id="SM00338">
    <property type="entry name" value="BRLZ"/>
    <property type="match status" value="1"/>
</dbReference>
<evidence type="ECO:0000313" key="9">
    <source>
        <dbReference type="EnsemblMetazoa" id="SMAR005321-PA"/>
    </source>
</evidence>
<name>T1IVW6_STRMM</name>
<dbReference type="Gene3D" id="1.20.5.170">
    <property type="match status" value="1"/>
</dbReference>
<evidence type="ECO:0000256" key="6">
    <source>
        <dbReference type="ARBA" id="ARBA00023242"/>
    </source>
</evidence>
<keyword evidence="10" id="KW-1185">Reference proteome</keyword>
<dbReference type="PROSITE" id="PS50217">
    <property type="entry name" value="BZIP"/>
    <property type="match status" value="1"/>
</dbReference>
<reference evidence="10" key="1">
    <citation type="submission" date="2011-05" db="EMBL/GenBank/DDBJ databases">
        <authorList>
            <person name="Richards S.R."/>
            <person name="Qu J."/>
            <person name="Jiang H."/>
            <person name="Jhangiani S.N."/>
            <person name="Agravi P."/>
            <person name="Goodspeed R."/>
            <person name="Gross S."/>
            <person name="Mandapat C."/>
            <person name="Jackson L."/>
            <person name="Mathew T."/>
            <person name="Pu L."/>
            <person name="Thornton R."/>
            <person name="Saada N."/>
            <person name="Wilczek-Boney K.B."/>
            <person name="Lee S."/>
            <person name="Kovar C."/>
            <person name="Wu Y."/>
            <person name="Scherer S.E."/>
            <person name="Worley K.C."/>
            <person name="Muzny D.M."/>
            <person name="Gibbs R."/>
        </authorList>
    </citation>
    <scope>NUCLEOTIDE SEQUENCE</scope>
    <source>
        <strain evidence="10">Brora</strain>
    </source>
</reference>
<dbReference type="SUPFAM" id="SSF57959">
    <property type="entry name" value="Leucine zipper domain"/>
    <property type="match status" value="1"/>
</dbReference>
<dbReference type="PANTHER" id="PTHR11988">
    <property type="entry name" value="THYROTROPH EMBRYONIC FACTOR RELATED"/>
    <property type="match status" value="1"/>
</dbReference>
<feature type="domain" description="BZIP" evidence="8">
    <location>
        <begin position="254"/>
        <end position="317"/>
    </location>
</feature>
<dbReference type="InterPro" id="IPR046347">
    <property type="entry name" value="bZIP_sf"/>
</dbReference>
<dbReference type="EMBL" id="AFFK01019784">
    <property type="status" value="NOT_ANNOTATED_CDS"/>
    <property type="molecule type" value="Genomic_DNA"/>
</dbReference>
<comment type="similarity">
    <text evidence="2">Belongs to the bZIP family. NFIL3 subfamily.</text>
</comment>
<keyword evidence="5" id="KW-0804">Transcription</keyword>
<dbReference type="AlphaFoldDB" id="T1IVW6"/>
<feature type="region of interest" description="Disordered" evidence="7">
    <location>
        <begin position="1"/>
        <end position="30"/>
    </location>
</feature>
<feature type="compositionally biased region" description="Basic and acidic residues" evidence="7">
    <location>
        <begin position="179"/>
        <end position="210"/>
    </location>
</feature>
<dbReference type="EnsemblMetazoa" id="SMAR005321-RA">
    <property type="protein sequence ID" value="SMAR005321-PA"/>
    <property type="gene ID" value="SMAR005321"/>
</dbReference>
<dbReference type="CDD" id="cd14695">
    <property type="entry name" value="bZIP_HLF"/>
    <property type="match status" value="1"/>
</dbReference>
<dbReference type="Proteomes" id="UP000014500">
    <property type="component" value="Unassembled WGS sequence"/>
</dbReference>
<dbReference type="PhylomeDB" id="T1IVW6"/>
<dbReference type="STRING" id="126957.T1IVW6"/>
<keyword evidence="6" id="KW-0539">Nucleus</keyword>